<dbReference type="InterPro" id="IPR026265">
    <property type="entry name" value="LptC"/>
</dbReference>
<evidence type="ECO:0000256" key="2">
    <source>
        <dbReference type="ARBA" id="ARBA00022519"/>
    </source>
</evidence>
<comment type="function">
    <text evidence="6">Involved in the assembly of lipopolysaccharide (LPS). Required for the translocation of LPS from the inner membrane to the outer membrane. Facilitates the transfer of LPS from the inner membrane to the periplasmic protein LptA. Could be a docking site for LptA.</text>
</comment>
<evidence type="ECO:0000313" key="9">
    <source>
        <dbReference type="Proteomes" id="UP001234343"/>
    </source>
</evidence>
<dbReference type="PANTHER" id="PTHR37481">
    <property type="entry name" value="LIPOPOLYSACCHARIDE EXPORT SYSTEM PROTEIN LPTC"/>
    <property type="match status" value="1"/>
</dbReference>
<comment type="subunit">
    <text evidence="6">Component of the lipopolysaccharide transport and assembly complex. Interacts with LptA and the LptBFG transporter complex.</text>
</comment>
<protein>
    <recommendedName>
        <fullName evidence="6 7">Lipopolysaccharide export system protein LptC</fullName>
    </recommendedName>
</protein>
<sequence>MNRLTYSISALFILALATYIPTWLKEEEMPQITNDDDVFRPTYQAKNLRSALYDENGKLSHRIFASQMEHFEQLGFVYFKQPQYTIYLDESETPWQVTAEEGTLYDDNRIQLERNVVITSLSDGEFVKSITTEFLQMNLDSKVMTSDQAVIIEGQDYTIESNGLDANLETKLYELKQHVQTVYSPTEKSS</sequence>
<comment type="caution">
    <text evidence="8">The sequence shown here is derived from an EMBL/GenBank/DDBJ whole genome shotgun (WGS) entry which is preliminary data.</text>
</comment>
<dbReference type="RefSeq" id="WP_289363469.1">
    <property type="nucleotide sequence ID" value="NZ_JAUCBP010000002.1"/>
</dbReference>
<dbReference type="PIRSF" id="PIRSF028513">
    <property type="entry name" value="LptC"/>
    <property type="match status" value="1"/>
</dbReference>
<comment type="subcellular location">
    <subcellularLocation>
        <location evidence="6">Cell inner membrane</location>
        <topology evidence="6">Single-pass membrane protein</topology>
    </subcellularLocation>
</comment>
<evidence type="ECO:0000256" key="6">
    <source>
        <dbReference type="HAMAP-Rule" id="MF_01915"/>
    </source>
</evidence>
<evidence type="ECO:0000256" key="7">
    <source>
        <dbReference type="PIRNR" id="PIRNR028513"/>
    </source>
</evidence>
<name>A0ABT7STD1_9ALTE</name>
<dbReference type="InterPro" id="IPR010664">
    <property type="entry name" value="LipoPS_assembly_LptC-rel"/>
</dbReference>
<evidence type="ECO:0000256" key="4">
    <source>
        <dbReference type="ARBA" id="ARBA00022989"/>
    </source>
</evidence>
<dbReference type="Gene3D" id="2.60.450.10">
    <property type="entry name" value="Lipopolysaccharide (LPS) transport protein A like domain"/>
    <property type="match status" value="1"/>
</dbReference>
<dbReference type="Pfam" id="PF06835">
    <property type="entry name" value="LptC"/>
    <property type="match status" value="1"/>
</dbReference>
<evidence type="ECO:0000256" key="1">
    <source>
        <dbReference type="ARBA" id="ARBA00022475"/>
    </source>
</evidence>
<proteinExistence type="inferred from homology"/>
<gene>
    <name evidence="6 8" type="primary">lptC</name>
    <name evidence="8" type="ORF">QTP81_02395</name>
</gene>
<evidence type="ECO:0000256" key="3">
    <source>
        <dbReference type="ARBA" id="ARBA00022692"/>
    </source>
</evidence>
<keyword evidence="5 6" id="KW-0472">Membrane</keyword>
<keyword evidence="4 6" id="KW-1133">Transmembrane helix</keyword>
<feature type="transmembrane region" description="Helical" evidence="6">
    <location>
        <begin position="6"/>
        <end position="24"/>
    </location>
</feature>
<dbReference type="Proteomes" id="UP001234343">
    <property type="component" value="Unassembled WGS sequence"/>
</dbReference>
<evidence type="ECO:0000256" key="5">
    <source>
        <dbReference type="ARBA" id="ARBA00023136"/>
    </source>
</evidence>
<dbReference type="HAMAP" id="MF_01915">
    <property type="entry name" value="LPS_assembly_LptC"/>
    <property type="match status" value="1"/>
</dbReference>
<keyword evidence="3 6" id="KW-0812">Transmembrane</keyword>
<dbReference type="PANTHER" id="PTHR37481:SF1">
    <property type="entry name" value="LIPOPOLYSACCHARIDE EXPORT SYSTEM PROTEIN LPTC"/>
    <property type="match status" value="1"/>
</dbReference>
<accession>A0ABT7STD1</accession>
<reference evidence="8 9" key="1">
    <citation type="submission" date="2023-06" db="EMBL/GenBank/DDBJ databases">
        <title>Alteromonas sp. ASW11-36 isolated from intertidal sand.</title>
        <authorList>
            <person name="Li Y."/>
        </authorList>
    </citation>
    <scope>NUCLEOTIDE SEQUENCE [LARGE SCALE GENOMIC DNA]</scope>
    <source>
        <strain evidence="8 9">ASW11-36</strain>
    </source>
</reference>
<evidence type="ECO:0000313" key="8">
    <source>
        <dbReference type="EMBL" id="MDM7859453.1"/>
    </source>
</evidence>
<dbReference type="EMBL" id="JAUCBP010000002">
    <property type="protein sequence ID" value="MDM7859453.1"/>
    <property type="molecule type" value="Genomic_DNA"/>
</dbReference>
<keyword evidence="2 6" id="KW-0997">Cell inner membrane</keyword>
<comment type="function">
    <text evidence="7">Required for the translocation of lipopolysaccharide (LPS) from the inner membrane to the outer membrane.</text>
</comment>
<keyword evidence="9" id="KW-1185">Reference proteome</keyword>
<dbReference type="NCBIfam" id="TIGR04409">
    <property type="entry name" value="LptC_YrbK"/>
    <property type="match status" value="1"/>
</dbReference>
<comment type="similarity">
    <text evidence="6 7">Belongs to the LptC family.</text>
</comment>
<dbReference type="InterPro" id="IPR052363">
    <property type="entry name" value="LPS_export_LptC"/>
</dbReference>
<organism evidence="8 9">
    <name type="scientific">Alteromonas arenosi</name>
    <dbReference type="NCBI Taxonomy" id="3055817"/>
    <lineage>
        <taxon>Bacteria</taxon>
        <taxon>Pseudomonadati</taxon>
        <taxon>Pseudomonadota</taxon>
        <taxon>Gammaproteobacteria</taxon>
        <taxon>Alteromonadales</taxon>
        <taxon>Alteromonadaceae</taxon>
        <taxon>Alteromonas/Salinimonas group</taxon>
        <taxon>Alteromonas</taxon>
    </lineage>
</organism>
<keyword evidence="1 6" id="KW-1003">Cell membrane</keyword>